<dbReference type="EMBL" id="AP012489">
    <property type="protein sequence ID" value="BAN89791.1"/>
    <property type="molecule type" value="Genomic_DNA"/>
</dbReference>
<dbReference type="STRING" id="1198449.ACAM_0322"/>
<dbReference type="Proteomes" id="UP000016887">
    <property type="component" value="Chromosome"/>
</dbReference>
<protein>
    <submittedName>
        <fullName evidence="1">Uncharacterized protein</fullName>
    </submittedName>
</protein>
<keyword evidence="2" id="KW-1185">Reference proteome</keyword>
<name>U3TBJ3_9CREN</name>
<gene>
    <name evidence="1" type="ORF">ACAM_0322</name>
</gene>
<dbReference type="eggNOG" id="arCOG12267">
    <property type="taxonomic scope" value="Archaea"/>
</dbReference>
<proteinExistence type="predicted"/>
<accession>U3TBJ3</accession>
<reference evidence="1 2" key="1">
    <citation type="journal article" date="2013" name="Appl. Environ. Microbiol.">
        <title>Variation of the Virus-Related Elements within Syntenic Genomes of the Hyperthermophilic Archaeon Aeropyrum.</title>
        <authorList>
            <person name="Daifuku T."/>
            <person name="Yoshida T."/>
            <person name="Kitamura T."/>
            <person name="Kawaichi S."/>
            <person name="Inoue T."/>
            <person name="Nomura K."/>
            <person name="Yoshida Y."/>
            <person name="Kuno S."/>
            <person name="Sako Y."/>
        </authorList>
    </citation>
    <scope>NUCLEOTIDE SEQUENCE [LARGE SCALE GENOMIC DNA]</scope>
    <source>
        <strain evidence="1 2">SY1</strain>
    </source>
</reference>
<dbReference type="RefSeq" id="WP_022541068.1">
    <property type="nucleotide sequence ID" value="NC_022521.1"/>
</dbReference>
<evidence type="ECO:0000313" key="1">
    <source>
        <dbReference type="EMBL" id="BAN89791.1"/>
    </source>
</evidence>
<dbReference type="KEGG" id="acj:ACAM_0322"/>
<dbReference type="AlphaFoldDB" id="U3TBJ3"/>
<organism evidence="1 2">
    <name type="scientific">Aeropyrum camini SY1 = JCM 12091</name>
    <dbReference type="NCBI Taxonomy" id="1198449"/>
    <lineage>
        <taxon>Archaea</taxon>
        <taxon>Thermoproteota</taxon>
        <taxon>Thermoprotei</taxon>
        <taxon>Desulfurococcales</taxon>
        <taxon>Desulfurococcaceae</taxon>
        <taxon>Aeropyrum</taxon>
    </lineage>
</organism>
<sequence>MKPEARVLASACAREACFAYIVRGRGVDGAVSSLSGCSSLCQRAWDRGYMGELRYGCGSCSCGLPSPPSRGQGAWEAYSRLAAAIAAGMLEILEGLGGAGGPFYHR</sequence>
<evidence type="ECO:0000313" key="2">
    <source>
        <dbReference type="Proteomes" id="UP000016887"/>
    </source>
</evidence>
<dbReference type="GeneID" id="17111239"/>